<dbReference type="Proteomes" id="UP000305948">
    <property type="component" value="Unassembled WGS sequence"/>
</dbReference>
<organism evidence="1 2">
    <name type="scientific">Heliocybe sulcata</name>
    <dbReference type="NCBI Taxonomy" id="5364"/>
    <lineage>
        <taxon>Eukaryota</taxon>
        <taxon>Fungi</taxon>
        <taxon>Dikarya</taxon>
        <taxon>Basidiomycota</taxon>
        <taxon>Agaricomycotina</taxon>
        <taxon>Agaricomycetes</taxon>
        <taxon>Gloeophyllales</taxon>
        <taxon>Gloeophyllaceae</taxon>
        <taxon>Heliocybe</taxon>
    </lineage>
</organism>
<proteinExistence type="predicted"/>
<reference evidence="1 2" key="1">
    <citation type="journal article" date="2019" name="Nat. Ecol. Evol.">
        <title>Megaphylogeny resolves global patterns of mushroom evolution.</title>
        <authorList>
            <person name="Varga T."/>
            <person name="Krizsan K."/>
            <person name="Foldi C."/>
            <person name="Dima B."/>
            <person name="Sanchez-Garcia M."/>
            <person name="Sanchez-Ramirez S."/>
            <person name="Szollosi G.J."/>
            <person name="Szarkandi J.G."/>
            <person name="Papp V."/>
            <person name="Albert L."/>
            <person name="Andreopoulos W."/>
            <person name="Angelini C."/>
            <person name="Antonin V."/>
            <person name="Barry K.W."/>
            <person name="Bougher N.L."/>
            <person name="Buchanan P."/>
            <person name="Buyck B."/>
            <person name="Bense V."/>
            <person name="Catcheside P."/>
            <person name="Chovatia M."/>
            <person name="Cooper J."/>
            <person name="Damon W."/>
            <person name="Desjardin D."/>
            <person name="Finy P."/>
            <person name="Geml J."/>
            <person name="Haridas S."/>
            <person name="Hughes K."/>
            <person name="Justo A."/>
            <person name="Karasinski D."/>
            <person name="Kautmanova I."/>
            <person name="Kiss B."/>
            <person name="Kocsube S."/>
            <person name="Kotiranta H."/>
            <person name="LaButti K.M."/>
            <person name="Lechner B.E."/>
            <person name="Liimatainen K."/>
            <person name="Lipzen A."/>
            <person name="Lukacs Z."/>
            <person name="Mihaltcheva S."/>
            <person name="Morgado L.N."/>
            <person name="Niskanen T."/>
            <person name="Noordeloos M.E."/>
            <person name="Ohm R.A."/>
            <person name="Ortiz-Santana B."/>
            <person name="Ovrebo C."/>
            <person name="Racz N."/>
            <person name="Riley R."/>
            <person name="Savchenko A."/>
            <person name="Shiryaev A."/>
            <person name="Soop K."/>
            <person name="Spirin V."/>
            <person name="Szebenyi C."/>
            <person name="Tomsovsky M."/>
            <person name="Tulloss R.E."/>
            <person name="Uehling J."/>
            <person name="Grigoriev I.V."/>
            <person name="Vagvolgyi C."/>
            <person name="Papp T."/>
            <person name="Martin F.M."/>
            <person name="Miettinen O."/>
            <person name="Hibbett D.S."/>
            <person name="Nagy L.G."/>
        </authorList>
    </citation>
    <scope>NUCLEOTIDE SEQUENCE [LARGE SCALE GENOMIC DNA]</scope>
    <source>
        <strain evidence="1 2">OMC1185</strain>
    </source>
</reference>
<name>A0A5C3N7R4_9AGAM</name>
<evidence type="ECO:0000313" key="2">
    <source>
        <dbReference type="Proteomes" id="UP000305948"/>
    </source>
</evidence>
<accession>A0A5C3N7R4</accession>
<evidence type="ECO:0000313" key="1">
    <source>
        <dbReference type="EMBL" id="TFK53105.1"/>
    </source>
</evidence>
<protein>
    <recommendedName>
        <fullName evidence="3">Ubiquitin 3 binding protein But2 C-terminal domain-containing protein</fullName>
    </recommendedName>
</protein>
<gene>
    <name evidence="1" type="ORF">OE88DRAFT_1734056</name>
</gene>
<keyword evidence="2" id="KW-1185">Reference proteome</keyword>
<sequence length="183" mass="20346">MERRSPFVGLDRLNIASEVSMLGPQANYPIAILAAEETATGKAEYSYSSAFILSPRQHMIMQFRIWDHGLEQCSVRFEAPVLDGVKPEPLETSANASVVVTKLALEDLLPPVFEDQGYPWAIDKHLGVLSFHAAANSSTDWYPCPRDSLQTLELKCQSEDCLVKFTQARSVSHFGVRIYQKGG</sequence>
<dbReference type="AlphaFoldDB" id="A0A5C3N7R4"/>
<evidence type="ECO:0008006" key="3">
    <source>
        <dbReference type="Google" id="ProtNLM"/>
    </source>
</evidence>
<dbReference type="EMBL" id="ML213508">
    <property type="protein sequence ID" value="TFK53105.1"/>
    <property type="molecule type" value="Genomic_DNA"/>
</dbReference>